<evidence type="ECO:0000259" key="2">
    <source>
        <dbReference type="Pfam" id="PF24115"/>
    </source>
</evidence>
<dbReference type="InterPro" id="IPR055813">
    <property type="entry name" value="DUF7389"/>
</dbReference>
<name>A0A7D5L8J8_9EURY</name>
<feature type="domain" description="DUF7389" evidence="2">
    <location>
        <begin position="8"/>
        <end position="64"/>
    </location>
</feature>
<protein>
    <recommendedName>
        <fullName evidence="2">DUF7389 domain-containing protein</fullName>
    </recommendedName>
</protein>
<keyword evidence="4" id="KW-1185">Reference proteome</keyword>
<evidence type="ECO:0000313" key="3">
    <source>
        <dbReference type="EMBL" id="QLG60471.1"/>
    </source>
</evidence>
<dbReference type="OrthoDB" id="220598at2157"/>
<evidence type="ECO:0000313" key="4">
    <source>
        <dbReference type="Proteomes" id="UP000509626"/>
    </source>
</evidence>
<dbReference type="Proteomes" id="UP000509626">
    <property type="component" value="Chromosome"/>
</dbReference>
<dbReference type="GeneID" id="56036067"/>
<accession>A0A7D5L8J8</accession>
<gene>
    <name evidence="3" type="ORF">HUG12_01370</name>
</gene>
<organism evidence="3 4">
    <name type="scientific">Halorarum salinum</name>
    <dbReference type="NCBI Taxonomy" id="2743089"/>
    <lineage>
        <taxon>Archaea</taxon>
        <taxon>Methanobacteriati</taxon>
        <taxon>Methanobacteriota</taxon>
        <taxon>Stenosarchaea group</taxon>
        <taxon>Halobacteria</taxon>
        <taxon>Halobacteriales</taxon>
        <taxon>Haloferacaceae</taxon>
        <taxon>Halorarum</taxon>
    </lineage>
</organism>
<feature type="region of interest" description="Disordered" evidence="1">
    <location>
        <begin position="56"/>
        <end position="91"/>
    </location>
</feature>
<evidence type="ECO:0000256" key="1">
    <source>
        <dbReference type="SAM" id="MobiDB-lite"/>
    </source>
</evidence>
<dbReference type="AlphaFoldDB" id="A0A7D5L8J8"/>
<reference evidence="3 4" key="1">
    <citation type="submission" date="2020-06" db="EMBL/GenBank/DDBJ databases">
        <title>NJ-3-1, isolated from saline soil.</title>
        <authorList>
            <person name="Cui H.L."/>
            <person name="Shi X."/>
        </authorList>
    </citation>
    <scope>NUCLEOTIDE SEQUENCE [LARGE SCALE GENOMIC DNA]</scope>
    <source>
        <strain evidence="3 4">NJ-3-1</strain>
    </source>
</reference>
<dbReference type="RefSeq" id="WP_179267057.1">
    <property type="nucleotide sequence ID" value="NZ_CP058579.1"/>
</dbReference>
<sequence>MKEELETGEVYVRIRSTRGTDTRDQDEAIVAAVYEDVDEAERESDRLNALLEERLAGARDVQPDSADATGGEVGPSGADAAGVAKPTVEGDDEVSKVYVGQGGGIDVGSWIPLPREVAFEEIAPQVRSNRVSDSAPHVKVNFSSDVPISGWTQVDRDVVRDQIAPLIERFRLDDR</sequence>
<dbReference type="Pfam" id="PF24115">
    <property type="entry name" value="DUF7389"/>
    <property type="match status" value="1"/>
</dbReference>
<dbReference type="EMBL" id="CP058579">
    <property type="protein sequence ID" value="QLG60471.1"/>
    <property type="molecule type" value="Genomic_DNA"/>
</dbReference>
<proteinExistence type="predicted"/>
<dbReference type="KEGG" id="halu:HUG12_01370"/>